<evidence type="ECO:0000256" key="3">
    <source>
        <dbReference type="ARBA" id="ARBA00022485"/>
    </source>
</evidence>
<keyword evidence="5" id="KW-0479">Metal-binding</keyword>
<dbReference type="HOGENOM" id="CLU_058969_0_0_5"/>
<dbReference type="eggNOG" id="COG1180">
    <property type="taxonomic scope" value="Bacteria"/>
</dbReference>
<accession>E3I4V1</accession>
<dbReference type="PROSITE" id="PS51379">
    <property type="entry name" value="4FE4S_FER_2"/>
    <property type="match status" value="2"/>
</dbReference>
<protein>
    <submittedName>
        <fullName evidence="11">Glycyl-radical enzyme activating protein family</fullName>
        <ecNumber evidence="11">1.97.1.4</ecNumber>
    </submittedName>
</protein>
<evidence type="ECO:0000256" key="8">
    <source>
        <dbReference type="ARBA" id="ARBA00023014"/>
    </source>
</evidence>
<keyword evidence="12" id="KW-1185">Reference proteome</keyword>
<dbReference type="EC" id="1.97.1.4" evidence="11"/>
<gene>
    <name evidence="11" type="ordered locus">Rvan_3602</name>
</gene>
<dbReference type="InterPro" id="IPR040074">
    <property type="entry name" value="BssD/PflA/YjjW"/>
</dbReference>
<dbReference type="Pfam" id="PF00037">
    <property type="entry name" value="Fer4"/>
    <property type="match status" value="2"/>
</dbReference>
<dbReference type="STRING" id="648757.Rvan_3602"/>
<dbReference type="InterPro" id="IPR007197">
    <property type="entry name" value="rSAM"/>
</dbReference>
<dbReference type="SFLD" id="SFLDG01118">
    <property type="entry name" value="activating_enzymes__group_2"/>
    <property type="match status" value="1"/>
</dbReference>
<comment type="similarity">
    <text evidence="2">Belongs to the organic radical-activating enzymes family.</text>
</comment>
<evidence type="ECO:0000256" key="1">
    <source>
        <dbReference type="ARBA" id="ARBA00001966"/>
    </source>
</evidence>
<reference evidence="12" key="1">
    <citation type="journal article" date="2011" name="J. Bacteriol.">
        <title>Genome sequences of eight morphologically diverse alphaproteobacteria.</title>
        <authorList>
            <consortium name="US DOE Joint Genome Institute"/>
            <person name="Brown P.J."/>
            <person name="Kysela D.T."/>
            <person name="Buechlein A."/>
            <person name="Hemmerich C."/>
            <person name="Brun Y.V."/>
        </authorList>
    </citation>
    <scope>NUCLEOTIDE SEQUENCE [LARGE SCALE GENOMIC DNA]</scope>
    <source>
        <strain evidence="12">ATCC 17100 / ATH 3.1.1 / DSM 162 / LMG 4299</strain>
    </source>
</reference>
<evidence type="ECO:0000259" key="9">
    <source>
        <dbReference type="PROSITE" id="PS51379"/>
    </source>
</evidence>
<dbReference type="SUPFAM" id="SSF54862">
    <property type="entry name" value="4Fe-4S ferredoxins"/>
    <property type="match status" value="1"/>
</dbReference>
<dbReference type="EMBL" id="CP002292">
    <property type="protein sequence ID" value="ADP72773.1"/>
    <property type="molecule type" value="Genomic_DNA"/>
</dbReference>
<dbReference type="InterPro" id="IPR013785">
    <property type="entry name" value="Aldolase_TIM"/>
</dbReference>
<dbReference type="Gene3D" id="3.30.70.20">
    <property type="match status" value="1"/>
</dbReference>
<dbReference type="InterPro" id="IPR017896">
    <property type="entry name" value="4Fe4S_Fe-S-bd"/>
</dbReference>
<dbReference type="SUPFAM" id="SSF102114">
    <property type="entry name" value="Radical SAM enzymes"/>
    <property type="match status" value="1"/>
</dbReference>
<dbReference type="NCBIfam" id="TIGR02494">
    <property type="entry name" value="PFLE_PFLC"/>
    <property type="match status" value="1"/>
</dbReference>
<dbReference type="PROSITE" id="PS00198">
    <property type="entry name" value="4FE4S_FER_1"/>
    <property type="match status" value="2"/>
</dbReference>
<dbReference type="GO" id="GO:0043365">
    <property type="term" value="F:[formate-C-acetyltransferase]-activating enzyme activity"/>
    <property type="evidence" value="ECO:0007669"/>
    <property type="project" value="UniProtKB-EC"/>
</dbReference>
<evidence type="ECO:0000313" key="11">
    <source>
        <dbReference type="EMBL" id="ADP72773.1"/>
    </source>
</evidence>
<evidence type="ECO:0000256" key="5">
    <source>
        <dbReference type="ARBA" id="ARBA00022723"/>
    </source>
</evidence>
<keyword evidence="3" id="KW-0004">4Fe-4S</keyword>
<dbReference type="InterPro" id="IPR034457">
    <property type="entry name" value="Organic_radical-activating"/>
</dbReference>
<evidence type="ECO:0000313" key="12">
    <source>
        <dbReference type="Proteomes" id="UP000001399"/>
    </source>
</evidence>
<organism evidence="11 12">
    <name type="scientific">Rhodomicrobium vannielii (strain ATCC 17100 / DSM 162 / LMG 4299 / NCIMB 10020 / ATH 3.1.1)</name>
    <dbReference type="NCBI Taxonomy" id="648757"/>
    <lineage>
        <taxon>Bacteria</taxon>
        <taxon>Pseudomonadati</taxon>
        <taxon>Pseudomonadota</taxon>
        <taxon>Alphaproteobacteria</taxon>
        <taxon>Hyphomicrobiales</taxon>
        <taxon>Hyphomicrobiaceae</taxon>
        <taxon>Rhodomicrobium</taxon>
    </lineage>
</organism>
<dbReference type="PIRSF" id="PIRSF000371">
    <property type="entry name" value="PFL_act_enz"/>
    <property type="match status" value="1"/>
</dbReference>
<dbReference type="SFLD" id="SFLDS00029">
    <property type="entry name" value="Radical_SAM"/>
    <property type="match status" value="1"/>
</dbReference>
<evidence type="ECO:0000259" key="10">
    <source>
        <dbReference type="PROSITE" id="PS51918"/>
    </source>
</evidence>
<dbReference type="RefSeq" id="WP_013421131.1">
    <property type="nucleotide sequence ID" value="NC_014664.1"/>
</dbReference>
<dbReference type="InterPro" id="IPR001989">
    <property type="entry name" value="Radical_activat_CS"/>
</dbReference>
<sequence>MKPTDNPSGIVFDIQHFSVHDGPGVRSTVFLKGCPLTCRWCSNPESQRHQPELLHFGKLCTQCGICVEECPNDALAIAGDELRRDEAACKLCGLCVSVCPQDARQLSGRRMTVEEVSTEVRQHWRIFMQSGGGVTLSGGEVLAQPAFAGALLSALHDDLGFHTCVDTTGFLPWENFERLLPAIDLILLDLKHMDDSRHREATGIGNARILENARRLGERGFPVFVRLPLISDYNDTDENLHALGAFMKEVGLATLEILPYHEFGVSKYTALGKTYTVHSRIEPKADRAASILDDYGLSVTVARR</sequence>
<feature type="domain" description="Radical SAM core" evidence="10">
    <location>
        <begin position="20"/>
        <end position="304"/>
    </location>
</feature>
<evidence type="ECO:0000256" key="6">
    <source>
        <dbReference type="ARBA" id="ARBA00023002"/>
    </source>
</evidence>
<comment type="cofactor">
    <cofactor evidence="1">
        <name>[4Fe-4S] cluster</name>
        <dbReference type="ChEBI" id="CHEBI:49883"/>
    </cofactor>
</comment>
<dbReference type="Gene3D" id="3.20.20.70">
    <property type="entry name" value="Aldolase class I"/>
    <property type="match status" value="1"/>
</dbReference>
<dbReference type="GO" id="GO:0046872">
    <property type="term" value="F:metal ion binding"/>
    <property type="evidence" value="ECO:0007669"/>
    <property type="project" value="UniProtKB-KW"/>
</dbReference>
<dbReference type="GO" id="GO:0051539">
    <property type="term" value="F:4 iron, 4 sulfur cluster binding"/>
    <property type="evidence" value="ECO:0007669"/>
    <property type="project" value="UniProtKB-KW"/>
</dbReference>
<dbReference type="Proteomes" id="UP000001399">
    <property type="component" value="Chromosome"/>
</dbReference>
<dbReference type="Pfam" id="PF04055">
    <property type="entry name" value="Radical_SAM"/>
    <property type="match status" value="1"/>
</dbReference>
<evidence type="ECO:0000256" key="4">
    <source>
        <dbReference type="ARBA" id="ARBA00022691"/>
    </source>
</evidence>
<keyword evidence="7" id="KW-0408">Iron</keyword>
<keyword evidence="8" id="KW-0411">Iron-sulfur</keyword>
<keyword evidence="4" id="KW-0949">S-adenosyl-L-methionine</keyword>
<proteinExistence type="inferred from homology"/>
<dbReference type="KEGG" id="rva:Rvan_3602"/>
<evidence type="ECO:0000256" key="2">
    <source>
        <dbReference type="ARBA" id="ARBA00009777"/>
    </source>
</evidence>
<evidence type="ECO:0000256" key="7">
    <source>
        <dbReference type="ARBA" id="ARBA00023004"/>
    </source>
</evidence>
<keyword evidence="6 11" id="KW-0560">Oxidoreductase</keyword>
<dbReference type="PROSITE" id="PS01087">
    <property type="entry name" value="RADICAL_ACTIVATING"/>
    <property type="match status" value="1"/>
</dbReference>
<dbReference type="AlphaFoldDB" id="E3I4V1"/>
<dbReference type="InterPro" id="IPR017900">
    <property type="entry name" value="4Fe4S_Fe_S_CS"/>
</dbReference>
<dbReference type="PROSITE" id="PS51918">
    <property type="entry name" value="RADICAL_SAM"/>
    <property type="match status" value="1"/>
</dbReference>
<dbReference type="PANTHER" id="PTHR30352:SF4">
    <property type="entry name" value="PYRUVATE FORMATE-LYASE 2-ACTIVATING ENZYME"/>
    <property type="match status" value="1"/>
</dbReference>
<dbReference type="PANTHER" id="PTHR30352">
    <property type="entry name" value="PYRUVATE FORMATE-LYASE-ACTIVATING ENZYME"/>
    <property type="match status" value="1"/>
</dbReference>
<dbReference type="InterPro" id="IPR058240">
    <property type="entry name" value="rSAM_sf"/>
</dbReference>
<dbReference type="SFLD" id="SFLDG01066">
    <property type="entry name" value="organic_radical-activating_enz"/>
    <property type="match status" value="1"/>
</dbReference>
<feature type="domain" description="4Fe-4S ferredoxin-type" evidence="9">
    <location>
        <begin position="49"/>
        <end position="79"/>
    </location>
</feature>
<name>E3I4V1_RHOVT</name>
<feature type="domain" description="4Fe-4S ferredoxin-type" evidence="9">
    <location>
        <begin position="80"/>
        <end position="109"/>
    </location>
</feature>
<dbReference type="OrthoDB" id="9792276at2"/>
<dbReference type="CDD" id="cd01335">
    <property type="entry name" value="Radical_SAM"/>
    <property type="match status" value="1"/>
</dbReference>
<dbReference type="InterPro" id="IPR012839">
    <property type="entry name" value="Organic_radical_activase"/>
</dbReference>